<organism evidence="2 4">
    <name type="scientific">Perkinsus olseni</name>
    <name type="common">Perkinsus atlanticus</name>
    <dbReference type="NCBI Taxonomy" id="32597"/>
    <lineage>
        <taxon>Eukaryota</taxon>
        <taxon>Sar</taxon>
        <taxon>Alveolata</taxon>
        <taxon>Perkinsozoa</taxon>
        <taxon>Perkinsea</taxon>
        <taxon>Perkinsida</taxon>
        <taxon>Perkinsidae</taxon>
        <taxon>Perkinsus</taxon>
    </lineage>
</organism>
<reference evidence="3 4" key="1">
    <citation type="submission" date="2020-04" db="EMBL/GenBank/DDBJ databases">
        <title>Perkinsus olseni comparative genomics.</title>
        <authorList>
            <person name="Bogema D.R."/>
        </authorList>
    </citation>
    <scope>NUCLEOTIDE SEQUENCE [LARGE SCALE GENOMIC DNA]</scope>
    <source>
        <strain evidence="1">ATCC PRA-179</strain>
        <strain evidence="2">ATCC PRA-31</strain>
    </source>
</reference>
<evidence type="ECO:0000313" key="3">
    <source>
        <dbReference type="Proteomes" id="UP000570595"/>
    </source>
</evidence>
<dbReference type="Proteomes" id="UP000570595">
    <property type="component" value="Unassembled WGS sequence"/>
</dbReference>
<evidence type="ECO:0000313" key="1">
    <source>
        <dbReference type="EMBL" id="KAF4654372.1"/>
    </source>
</evidence>
<dbReference type="EMBL" id="JABANN010000455">
    <property type="protein sequence ID" value="KAF4658867.1"/>
    <property type="molecule type" value="Genomic_DNA"/>
</dbReference>
<name>A0A7J6LHV3_PEROL</name>
<proteinExistence type="predicted"/>
<gene>
    <name evidence="2" type="ORF">FOL46_006800</name>
    <name evidence="1" type="ORF">FOZ61_008312</name>
</gene>
<comment type="caution">
    <text evidence="2">The sequence shown here is derived from an EMBL/GenBank/DDBJ whole genome shotgun (WGS) entry which is preliminary data.</text>
</comment>
<dbReference type="EMBL" id="JABAHT010000541">
    <property type="protein sequence ID" value="KAF4654372.1"/>
    <property type="molecule type" value="Genomic_DNA"/>
</dbReference>
<evidence type="ECO:0000313" key="4">
    <source>
        <dbReference type="Proteomes" id="UP000572268"/>
    </source>
</evidence>
<accession>A0A7J6LHV3</accession>
<evidence type="ECO:0000313" key="2">
    <source>
        <dbReference type="EMBL" id="KAF4658867.1"/>
    </source>
</evidence>
<sequence length="81" mass="8817">MLRFATVIAAAAIGSSTLDEGILSVARGHSTFRHSQDHTDEFTDLDRSGKNSFSDGLTRMTNSRALLRAPHWEAKNPSEAS</sequence>
<protein>
    <submittedName>
        <fullName evidence="2">Uncharacterized protein</fullName>
    </submittedName>
</protein>
<dbReference type="Proteomes" id="UP000572268">
    <property type="component" value="Unassembled WGS sequence"/>
</dbReference>
<dbReference type="AlphaFoldDB" id="A0A7J6LHV3"/>